<organism evidence="4 5">
    <name type="scientific">Salegentibacter chungangensis</name>
    <dbReference type="NCBI Taxonomy" id="1335724"/>
    <lineage>
        <taxon>Bacteria</taxon>
        <taxon>Pseudomonadati</taxon>
        <taxon>Bacteroidota</taxon>
        <taxon>Flavobacteriia</taxon>
        <taxon>Flavobacteriales</taxon>
        <taxon>Flavobacteriaceae</taxon>
        <taxon>Salegentibacter</taxon>
    </lineage>
</organism>
<reference evidence="5" key="1">
    <citation type="journal article" date="2019" name="Int. J. Syst. Evol. Microbiol.">
        <title>The Global Catalogue of Microorganisms (GCM) 10K type strain sequencing project: providing services to taxonomists for standard genome sequencing and annotation.</title>
        <authorList>
            <consortium name="The Broad Institute Genomics Platform"/>
            <consortium name="The Broad Institute Genome Sequencing Center for Infectious Disease"/>
            <person name="Wu L."/>
            <person name="Ma J."/>
        </authorList>
    </citation>
    <scope>NUCLEOTIDE SEQUENCE [LARGE SCALE GENOMIC DNA]</scope>
    <source>
        <strain evidence="5">CCUG 64793</strain>
    </source>
</reference>
<gene>
    <name evidence="4" type="ORF">ACFQ3Q_07350</name>
</gene>
<dbReference type="InterPro" id="IPR034660">
    <property type="entry name" value="DinB/YfiT-like"/>
</dbReference>
<dbReference type="Pfam" id="PF12867">
    <property type="entry name" value="DinB_2"/>
    <property type="match status" value="1"/>
</dbReference>
<protein>
    <submittedName>
        <fullName evidence="4">DinB family protein</fullName>
    </submittedName>
</protein>
<dbReference type="SUPFAM" id="SSF109854">
    <property type="entry name" value="DinB/YfiT-like putative metalloenzymes"/>
    <property type="match status" value="1"/>
</dbReference>
<feature type="signal peptide" evidence="2">
    <location>
        <begin position="1"/>
        <end position="22"/>
    </location>
</feature>
<dbReference type="EMBL" id="JBHTLI010000001">
    <property type="protein sequence ID" value="MFD1095556.1"/>
    <property type="molecule type" value="Genomic_DNA"/>
</dbReference>
<evidence type="ECO:0000313" key="5">
    <source>
        <dbReference type="Proteomes" id="UP001597131"/>
    </source>
</evidence>
<dbReference type="Gene3D" id="1.20.120.450">
    <property type="entry name" value="dinb family like domain"/>
    <property type="match status" value="1"/>
</dbReference>
<dbReference type="Proteomes" id="UP001597131">
    <property type="component" value="Unassembled WGS sequence"/>
</dbReference>
<evidence type="ECO:0000313" key="4">
    <source>
        <dbReference type="EMBL" id="MFD1095556.1"/>
    </source>
</evidence>
<proteinExistence type="predicted"/>
<evidence type="ECO:0000256" key="1">
    <source>
        <dbReference type="SAM" id="Coils"/>
    </source>
</evidence>
<dbReference type="RefSeq" id="WP_380744391.1">
    <property type="nucleotide sequence ID" value="NZ_JBHTLI010000001.1"/>
</dbReference>
<name>A0ABW3NT20_9FLAO</name>
<feature type="coiled-coil region" evidence="1">
    <location>
        <begin position="21"/>
        <end position="52"/>
    </location>
</feature>
<accession>A0ABW3NT20</accession>
<feature type="chain" id="PRO_5047501884" evidence="2">
    <location>
        <begin position="23"/>
        <end position="201"/>
    </location>
</feature>
<keyword evidence="2" id="KW-0732">Signal</keyword>
<keyword evidence="1" id="KW-0175">Coiled coil</keyword>
<evidence type="ECO:0000256" key="2">
    <source>
        <dbReference type="SAM" id="SignalP"/>
    </source>
</evidence>
<dbReference type="InterPro" id="IPR024775">
    <property type="entry name" value="DinB-like"/>
</dbReference>
<comment type="caution">
    <text evidence="4">The sequence shown here is derived from an EMBL/GenBank/DDBJ whole genome shotgun (WGS) entry which is preliminary data.</text>
</comment>
<evidence type="ECO:0000259" key="3">
    <source>
        <dbReference type="Pfam" id="PF12867"/>
    </source>
</evidence>
<feature type="domain" description="DinB-like" evidence="3">
    <location>
        <begin position="35"/>
        <end position="189"/>
    </location>
</feature>
<sequence length="201" mass="22948">MKKLALPLVMLLLLSFSTSSLKLTDEEREKAINELTESREELLSTLDGVSDEQLNFKPDESTWSLAEITEHLAIAENAISGMVQQSLQAPVDEASPKEASVTDEQILQIIRDRSKKVKTQEPLEPKDKFGSFEESLEAFKQKRQENIDYVKTTDDDLREHFTKLPFGSVDAYQLILFMSGHTQRHIAQMEEVMDNENFPED</sequence>
<keyword evidence="5" id="KW-1185">Reference proteome</keyword>